<name>A0A0A8ZVS1_ARUDO</name>
<accession>A0A0A8ZVS1</accession>
<organism evidence="1">
    <name type="scientific">Arundo donax</name>
    <name type="common">Giant reed</name>
    <name type="synonym">Donax arundinaceus</name>
    <dbReference type="NCBI Taxonomy" id="35708"/>
    <lineage>
        <taxon>Eukaryota</taxon>
        <taxon>Viridiplantae</taxon>
        <taxon>Streptophyta</taxon>
        <taxon>Embryophyta</taxon>
        <taxon>Tracheophyta</taxon>
        <taxon>Spermatophyta</taxon>
        <taxon>Magnoliopsida</taxon>
        <taxon>Liliopsida</taxon>
        <taxon>Poales</taxon>
        <taxon>Poaceae</taxon>
        <taxon>PACMAD clade</taxon>
        <taxon>Arundinoideae</taxon>
        <taxon>Arundineae</taxon>
        <taxon>Arundo</taxon>
    </lineage>
</organism>
<dbReference type="EMBL" id="GBRH01257045">
    <property type="protein sequence ID" value="JAD40850.1"/>
    <property type="molecule type" value="Transcribed_RNA"/>
</dbReference>
<reference evidence="1" key="2">
    <citation type="journal article" date="2015" name="Data Brief">
        <title>Shoot transcriptome of the giant reed, Arundo donax.</title>
        <authorList>
            <person name="Barrero R.A."/>
            <person name="Guerrero F.D."/>
            <person name="Moolhuijzen P."/>
            <person name="Goolsby J.A."/>
            <person name="Tidwell J."/>
            <person name="Bellgard S.E."/>
            <person name="Bellgard M.I."/>
        </authorList>
    </citation>
    <scope>NUCLEOTIDE SEQUENCE</scope>
    <source>
        <tissue evidence="1">Shoot tissue taken approximately 20 cm above the soil surface</tissue>
    </source>
</reference>
<sequence>MWVSVLAAERWLEAAAMGTLAFYLRAYVLPDACLCGILLLQRQGSEFSVGQQQNMQRCLRRVSVSFSPLSQSVSFEEDAVAAAVNGFIMATPHHWGPSQCLHVIMASSQSACVRVPLLAFESDLQ</sequence>
<protein>
    <submittedName>
        <fullName evidence="1">Uncharacterized protein</fullName>
    </submittedName>
</protein>
<reference evidence="1" key="1">
    <citation type="submission" date="2014-09" db="EMBL/GenBank/DDBJ databases">
        <authorList>
            <person name="Magalhaes I.L.F."/>
            <person name="Oliveira U."/>
            <person name="Santos F.R."/>
            <person name="Vidigal T.H.D.A."/>
            <person name="Brescovit A.D."/>
            <person name="Santos A.J."/>
        </authorList>
    </citation>
    <scope>NUCLEOTIDE SEQUENCE</scope>
    <source>
        <tissue evidence="1">Shoot tissue taken approximately 20 cm above the soil surface</tissue>
    </source>
</reference>
<proteinExistence type="predicted"/>
<dbReference type="AlphaFoldDB" id="A0A0A8ZVS1"/>
<evidence type="ECO:0000313" key="1">
    <source>
        <dbReference type="EMBL" id="JAD40850.1"/>
    </source>
</evidence>